<dbReference type="HOGENOM" id="CLU_098232_3_0_9"/>
<dbReference type="RefSeq" id="WP_013271848.1">
    <property type="nucleotide sequence ID" value="NC_014376.1"/>
</dbReference>
<dbReference type="Proteomes" id="UP000001662">
    <property type="component" value="Chromosome"/>
</dbReference>
<evidence type="ECO:0000313" key="3">
    <source>
        <dbReference type="Proteomes" id="UP000001662"/>
    </source>
</evidence>
<feature type="transmembrane region" description="Helical" evidence="1">
    <location>
        <begin position="85"/>
        <end position="105"/>
    </location>
</feature>
<proteinExistence type="predicted"/>
<keyword evidence="3" id="KW-1185">Reference proteome</keyword>
<dbReference type="InterPro" id="IPR009825">
    <property type="entry name" value="ECF_substrate-spec-like"/>
</dbReference>
<dbReference type="Pfam" id="PF07155">
    <property type="entry name" value="ECF-ribofla_trS"/>
    <property type="match status" value="1"/>
</dbReference>
<dbReference type="NCBIfam" id="TIGR04518">
    <property type="entry name" value="ECF_S_folT_fam"/>
    <property type="match status" value="1"/>
</dbReference>
<dbReference type="OrthoDB" id="4624at2"/>
<keyword evidence="1" id="KW-0472">Membrane</keyword>
<dbReference type="EMBL" id="CP002109">
    <property type="protein sequence ID" value="ADL03753.1"/>
    <property type="molecule type" value="Genomic_DNA"/>
</dbReference>
<name>D9R7M4_LACSW</name>
<keyword evidence="1" id="KW-0812">Transmembrane</keyword>
<dbReference type="GO" id="GO:0016020">
    <property type="term" value="C:membrane"/>
    <property type="evidence" value="ECO:0007669"/>
    <property type="project" value="InterPro"/>
</dbReference>
<dbReference type="Gene3D" id="1.10.1760.20">
    <property type="match status" value="1"/>
</dbReference>
<feature type="transmembrane region" description="Helical" evidence="1">
    <location>
        <begin position="117"/>
        <end position="137"/>
    </location>
</feature>
<dbReference type="eggNOG" id="COG3601">
    <property type="taxonomic scope" value="Bacteria"/>
</dbReference>
<keyword evidence="1" id="KW-1133">Transmembrane helix</keyword>
<feature type="transmembrane region" description="Helical" evidence="1">
    <location>
        <begin position="20"/>
        <end position="38"/>
    </location>
</feature>
<dbReference type="AlphaFoldDB" id="D9R7M4"/>
<dbReference type="InterPro" id="IPR030949">
    <property type="entry name" value="ECF_S_folate_fam"/>
</dbReference>
<gene>
    <name evidence="2" type="ordered locus">Closa_1139</name>
</gene>
<feature type="transmembrane region" description="Helical" evidence="1">
    <location>
        <begin position="149"/>
        <end position="168"/>
    </location>
</feature>
<reference evidence="2" key="1">
    <citation type="submission" date="2010-07" db="EMBL/GenBank/DDBJ databases">
        <title>Complete sequence of Clostridium saccharolyticum WM1.</title>
        <authorList>
            <consortium name="US DOE Joint Genome Institute"/>
            <person name="Lucas S."/>
            <person name="Copeland A."/>
            <person name="Lapidus A."/>
            <person name="Cheng J.-F."/>
            <person name="Bruce D."/>
            <person name="Goodwin L."/>
            <person name="Pitluck S."/>
            <person name="Chertkov O."/>
            <person name="Detter J.C."/>
            <person name="Han C."/>
            <person name="Tapia R."/>
            <person name="Land M."/>
            <person name="Hauser L."/>
            <person name="Chang Y.-J."/>
            <person name="Jeffries C."/>
            <person name="Kyrpides N."/>
            <person name="Ivanova N."/>
            <person name="Mikhailova N."/>
            <person name="Mouttaki H."/>
            <person name="Lin L."/>
            <person name="Zhou J."/>
            <person name="Hemme C.L."/>
            <person name="Woyke T."/>
        </authorList>
    </citation>
    <scope>NUCLEOTIDE SEQUENCE [LARGE SCALE GENOMIC DNA]</scope>
    <source>
        <strain evidence="2">WM1</strain>
    </source>
</reference>
<evidence type="ECO:0000313" key="2">
    <source>
        <dbReference type="EMBL" id="ADL03753.1"/>
    </source>
</evidence>
<organism evidence="2 3">
    <name type="scientific">Lacrimispora saccharolytica (strain ATCC 35040 / DSM 2544 / NRCC 2533 / WM1)</name>
    <name type="common">Clostridium saccharolyticum</name>
    <dbReference type="NCBI Taxonomy" id="610130"/>
    <lineage>
        <taxon>Bacteria</taxon>
        <taxon>Bacillati</taxon>
        <taxon>Bacillota</taxon>
        <taxon>Clostridia</taxon>
        <taxon>Lachnospirales</taxon>
        <taxon>Lachnospiraceae</taxon>
        <taxon>Lacrimispora</taxon>
    </lineage>
</organism>
<dbReference type="KEGG" id="csh:Closa_1139"/>
<protein>
    <recommendedName>
        <fullName evidence="4">Folate family ECF transporter S component</fullName>
    </recommendedName>
</protein>
<dbReference type="PaxDb" id="610130-Closa_1139"/>
<accession>D9R7M4</accession>
<dbReference type="STRING" id="610130.Closa_1139"/>
<evidence type="ECO:0008006" key="4">
    <source>
        <dbReference type="Google" id="ProtNLM"/>
    </source>
</evidence>
<evidence type="ECO:0000256" key="1">
    <source>
        <dbReference type="SAM" id="Phobius"/>
    </source>
</evidence>
<sequence length="178" mass="19955">MKKIYKEWFKEYVSIDTHSLVTMGLLIAIEVILTRFVSIQAWNLRIGFGFLPIAVAGMILGPVRAGIMAAIADFLGAILFPSGTFFPGFTFTALLVGILYGIFLYKKMNTRRIATAIGIHQCILSLFVNTFWLSILYGSPYWPLFTTRIVQTVIMLFVEGICLVAVCNKKVSRILAFK</sequence>
<feature type="transmembrane region" description="Helical" evidence="1">
    <location>
        <begin position="50"/>
        <end position="79"/>
    </location>
</feature>